<keyword evidence="3" id="KW-1185">Reference proteome</keyword>
<sequence length="90" mass="10666">MRHRKKRSDLHKKTTTLAARRNLNVDALSSYRRLSNHLFFLYHRLSLLTCSPGFCQFVSIICHCLTSFISAFLFCLSLKTTLPVFWFYFQ</sequence>
<feature type="transmembrane region" description="Helical" evidence="1">
    <location>
        <begin position="67"/>
        <end position="89"/>
    </location>
</feature>
<evidence type="ECO:0000313" key="2">
    <source>
        <dbReference type="EMBL" id="KAA1066106.1"/>
    </source>
</evidence>
<evidence type="ECO:0000313" key="3">
    <source>
        <dbReference type="Proteomes" id="UP000324748"/>
    </source>
</evidence>
<accession>A0A5B0LPW6</accession>
<evidence type="ECO:0000256" key="1">
    <source>
        <dbReference type="SAM" id="Phobius"/>
    </source>
</evidence>
<keyword evidence="1" id="KW-0812">Transmembrane</keyword>
<keyword evidence="1" id="KW-1133">Transmembrane helix</keyword>
<feature type="transmembrane region" description="Helical" evidence="1">
    <location>
        <begin position="41"/>
        <end position="61"/>
    </location>
</feature>
<dbReference type="Proteomes" id="UP000324748">
    <property type="component" value="Unassembled WGS sequence"/>
</dbReference>
<comment type="caution">
    <text evidence="2">The sequence shown here is derived from an EMBL/GenBank/DDBJ whole genome shotgun (WGS) entry which is preliminary data.</text>
</comment>
<keyword evidence="1" id="KW-0472">Membrane</keyword>
<organism evidence="2 3">
    <name type="scientific">Puccinia graminis f. sp. tritici</name>
    <dbReference type="NCBI Taxonomy" id="56615"/>
    <lineage>
        <taxon>Eukaryota</taxon>
        <taxon>Fungi</taxon>
        <taxon>Dikarya</taxon>
        <taxon>Basidiomycota</taxon>
        <taxon>Pucciniomycotina</taxon>
        <taxon>Pucciniomycetes</taxon>
        <taxon>Pucciniales</taxon>
        <taxon>Pucciniaceae</taxon>
        <taxon>Puccinia</taxon>
    </lineage>
</organism>
<gene>
    <name evidence="2" type="ORF">PGT21_021552</name>
</gene>
<name>A0A5B0LPW6_PUCGR</name>
<reference evidence="2 3" key="1">
    <citation type="submission" date="2019-05" db="EMBL/GenBank/DDBJ databases">
        <title>Emergence of the Ug99 lineage of the wheat stem rust pathogen through somatic hybridization.</title>
        <authorList>
            <person name="Li F."/>
            <person name="Upadhyaya N.M."/>
            <person name="Sperschneider J."/>
            <person name="Matny O."/>
            <person name="Nguyen-Phuc H."/>
            <person name="Mago R."/>
            <person name="Raley C."/>
            <person name="Miller M.E."/>
            <person name="Silverstein K.A.T."/>
            <person name="Henningsen E."/>
            <person name="Hirsch C.D."/>
            <person name="Visser B."/>
            <person name="Pretorius Z.A."/>
            <person name="Steffenson B.J."/>
            <person name="Schwessinger B."/>
            <person name="Dodds P.N."/>
            <person name="Figueroa M."/>
        </authorList>
    </citation>
    <scope>NUCLEOTIDE SEQUENCE [LARGE SCALE GENOMIC DNA]</scope>
    <source>
        <strain evidence="2">21-0</strain>
    </source>
</reference>
<proteinExistence type="predicted"/>
<dbReference type="AlphaFoldDB" id="A0A5B0LPW6"/>
<dbReference type="EMBL" id="VSWC01000196">
    <property type="protein sequence ID" value="KAA1066106.1"/>
    <property type="molecule type" value="Genomic_DNA"/>
</dbReference>
<protein>
    <submittedName>
        <fullName evidence="2">Uncharacterized protein</fullName>
    </submittedName>
</protein>